<evidence type="ECO:0000259" key="2">
    <source>
        <dbReference type="Pfam" id="PF13449"/>
    </source>
</evidence>
<keyword evidence="1" id="KW-0732">Signal</keyword>
<comment type="caution">
    <text evidence="3">The sequence shown here is derived from an EMBL/GenBank/DDBJ whole genome shotgun (WGS) entry which is preliminary data.</text>
</comment>
<gene>
    <name evidence="3" type="ORF">A8L45_00365</name>
</gene>
<dbReference type="AlphaFoldDB" id="A0A1C3ES86"/>
<dbReference type="InterPro" id="IPR027372">
    <property type="entry name" value="Phytase-like_dom"/>
</dbReference>
<feature type="chain" id="PRO_5008673375" evidence="1">
    <location>
        <begin position="28"/>
        <end position="739"/>
    </location>
</feature>
<dbReference type="Gene3D" id="2.130.10.10">
    <property type="entry name" value="YVTN repeat-like/Quinoprotein amine dehydrogenase"/>
    <property type="match status" value="1"/>
</dbReference>
<dbReference type="InterPro" id="IPR015943">
    <property type="entry name" value="WD40/YVTN_repeat-like_dom_sf"/>
</dbReference>
<dbReference type="InterPro" id="IPR011044">
    <property type="entry name" value="Quino_amine_DH_bsu"/>
</dbReference>
<dbReference type="OrthoDB" id="9803927at2"/>
<dbReference type="SUPFAM" id="SSF63829">
    <property type="entry name" value="Calcium-dependent phosphotriesterase"/>
    <property type="match status" value="1"/>
</dbReference>
<feature type="signal peptide" evidence="1">
    <location>
        <begin position="1"/>
        <end position="27"/>
    </location>
</feature>
<evidence type="ECO:0000313" key="3">
    <source>
        <dbReference type="EMBL" id="ODA36094.1"/>
    </source>
</evidence>
<proteinExistence type="predicted"/>
<protein>
    <submittedName>
        <fullName evidence="3">Alkaline phosphatase</fullName>
    </submittedName>
</protein>
<accession>A0A1C3ES86</accession>
<feature type="domain" description="Phytase-like" evidence="2">
    <location>
        <begin position="454"/>
        <end position="714"/>
    </location>
</feature>
<name>A0A1C3ES86_9GAMM</name>
<evidence type="ECO:0000313" key="4">
    <source>
        <dbReference type="Proteomes" id="UP000094936"/>
    </source>
</evidence>
<dbReference type="RefSeq" id="WP_068898050.1">
    <property type="nucleotide sequence ID" value="NZ_JBHUIF010000002.1"/>
</dbReference>
<dbReference type="STRING" id="1080227.A8L45_00365"/>
<keyword evidence="4" id="KW-1185">Reference proteome</keyword>
<dbReference type="PANTHER" id="PTHR46928:SF1">
    <property type="entry name" value="MESENCHYME-SPECIFIC CELL SURFACE GLYCOPROTEIN"/>
    <property type="match status" value="1"/>
</dbReference>
<dbReference type="PANTHER" id="PTHR46928">
    <property type="entry name" value="MESENCHYME-SPECIFIC CELL SURFACE GLYCOPROTEIN"/>
    <property type="match status" value="1"/>
</dbReference>
<dbReference type="Proteomes" id="UP000094936">
    <property type="component" value="Unassembled WGS sequence"/>
</dbReference>
<sequence length="739" mass="79702">MAVNHHRTLRMTFLAVACSVAAQGAIADITQPAGFERISSFSTVANLPADKSLDSETSAEIIAATEEGNTLVYSDGPLGGLGIINITNPKQPVADGFIALQGEPTSVDVLNHTVISAVNTSESYTQPSGIIGQWDLKTRQQLAGCDLGGQPDSVAIAKDASFVAVAIENERDEDLNDGVLPQYPAGHLTLVGLQDGMLDCNAVRKISFSGLAEIAPTDPEPEFVAINNLNEIVVTLQENNHIAIVDGNTGKVLNHFSAGAVALNNVDVEEEGALTFDGQQENRKREPDAVKWLDNDRFVTANEGDYEGGSRGFTIFNKKGEVLFESGLDFEYRAAMAGHYPEKRSGNKGIEPEGLEIGTFNGETYIFVLSERASLVGVYRDTGGAPEFVQLLPSGISPESAAAIPGRNLLATANEKDLIEDGGARAHVMLFEQTATTNQYPQIQSVMVNGKPIGWGALSGLVADQDNANRLYAVNDSFYKGQPSIFLIDASSKPAKITKQLVVKRDGKPAKKLDLEGITTDGNGGFWLASEGRTDKGIPHALYRTDAEGNITQTVNFPPELLAVEKRYGAEGITRVGDNLWVAIQRSWKDDPKDTVKLVRYNIKTREWSAVRYPTEPTTKGWVGLSEITAYGDALYLIERDNQLGADARVKRLTRVNLADAKPVALTEELPVVTKKTVYDFMTDLKSTNGYVTDKIEGFAITKDGRAFAVTDNDGVDDSAGETLFFELGVNGQSFSLAK</sequence>
<dbReference type="Pfam" id="PF13449">
    <property type="entry name" value="Phytase-like"/>
    <property type="match status" value="1"/>
</dbReference>
<dbReference type="InterPro" id="IPR052956">
    <property type="entry name" value="Mesenchyme-surface_protein"/>
</dbReference>
<dbReference type="SUPFAM" id="SSF50969">
    <property type="entry name" value="YVTN repeat-like/Quinoprotein amine dehydrogenase"/>
    <property type="match status" value="1"/>
</dbReference>
<dbReference type="EMBL" id="LYBM01000001">
    <property type="protein sequence ID" value="ODA36094.1"/>
    <property type="molecule type" value="Genomic_DNA"/>
</dbReference>
<reference evidence="3 4" key="1">
    <citation type="submission" date="2016-05" db="EMBL/GenBank/DDBJ databases">
        <title>Genomic Taxonomy of the Vibrionaceae.</title>
        <authorList>
            <person name="Gomez-Gil B."/>
            <person name="Enciso-Ibarra J."/>
        </authorList>
    </citation>
    <scope>NUCLEOTIDE SEQUENCE [LARGE SCALE GENOMIC DNA]</scope>
    <source>
        <strain evidence="3 4">CAIM 1920</strain>
    </source>
</reference>
<organism evidence="3 4">
    <name type="scientific">Veronia pacifica</name>
    <dbReference type="NCBI Taxonomy" id="1080227"/>
    <lineage>
        <taxon>Bacteria</taxon>
        <taxon>Pseudomonadati</taxon>
        <taxon>Pseudomonadota</taxon>
        <taxon>Gammaproteobacteria</taxon>
        <taxon>Vibrionales</taxon>
        <taxon>Vibrionaceae</taxon>
        <taxon>Veronia</taxon>
    </lineage>
</organism>
<evidence type="ECO:0000256" key="1">
    <source>
        <dbReference type="SAM" id="SignalP"/>
    </source>
</evidence>